<keyword evidence="3" id="KW-1185">Reference proteome</keyword>
<feature type="transmembrane region" description="Helical" evidence="1">
    <location>
        <begin position="158"/>
        <end position="179"/>
    </location>
</feature>
<evidence type="ECO:0000313" key="2">
    <source>
        <dbReference type="EMBL" id="TQM63780.1"/>
    </source>
</evidence>
<feature type="transmembrane region" description="Helical" evidence="1">
    <location>
        <begin position="185"/>
        <end position="203"/>
    </location>
</feature>
<comment type="caution">
    <text evidence="2">The sequence shown here is derived from an EMBL/GenBank/DDBJ whole genome shotgun (WGS) entry which is preliminary data.</text>
</comment>
<reference evidence="2 3" key="1">
    <citation type="submission" date="2019-06" db="EMBL/GenBank/DDBJ databases">
        <title>Genome sequencing of plant associated microbes to promote plant fitness in Sorghum bicolor and Oryza sativa.</title>
        <authorList>
            <person name="Coleman-Derr D."/>
        </authorList>
    </citation>
    <scope>NUCLEOTIDE SEQUENCE [LARGE SCALE GENOMIC DNA]</scope>
    <source>
        <strain evidence="2 3">KV-663</strain>
    </source>
</reference>
<dbReference type="EMBL" id="VFPM01000001">
    <property type="protein sequence ID" value="TQM63780.1"/>
    <property type="molecule type" value="Genomic_DNA"/>
</dbReference>
<proteinExistence type="predicted"/>
<dbReference type="AlphaFoldDB" id="A0A543HZS4"/>
<dbReference type="InterPro" id="IPR006938">
    <property type="entry name" value="DUF624"/>
</dbReference>
<feature type="transmembrane region" description="Helical" evidence="1">
    <location>
        <begin position="31"/>
        <end position="56"/>
    </location>
</feature>
<accession>A0A543HZS4</accession>
<dbReference type="Proteomes" id="UP000316747">
    <property type="component" value="Unassembled WGS sequence"/>
</dbReference>
<keyword evidence="1" id="KW-0812">Transmembrane</keyword>
<protein>
    <submittedName>
        <fullName evidence="2">Uncharacterized protein DUF624</fullName>
    </submittedName>
</protein>
<gene>
    <name evidence="2" type="ORF">FBY41_0130</name>
</gene>
<evidence type="ECO:0000313" key="3">
    <source>
        <dbReference type="Proteomes" id="UP000316747"/>
    </source>
</evidence>
<sequence length="213" mass="21809">MSSSGPSPNGGPADGPGSPGELPRWLALPGYLVVLNVLALVASLPVVTAASSAIALQRVLETLLRDGEPAPVVAFWRAWSRALRDWTLVGLALSLGFAGAAVSAVFWLRMASPVSAVALVFLLVAVAVATATWLAALECAAHANPPTVRGAVRLLAPVLVRSPLAAAGAAVATFAWLALVGQKPVILLVAGPMVPALVGRWAFHRRAASEGRP</sequence>
<dbReference type="Pfam" id="PF04854">
    <property type="entry name" value="DUF624"/>
    <property type="match status" value="1"/>
</dbReference>
<feature type="transmembrane region" description="Helical" evidence="1">
    <location>
        <begin position="114"/>
        <end position="137"/>
    </location>
</feature>
<dbReference type="RefSeq" id="WP_185748821.1">
    <property type="nucleotide sequence ID" value="NZ_VFPM01000001.1"/>
</dbReference>
<organism evidence="2 3">
    <name type="scientific">Humibacillus xanthopallidus</name>
    <dbReference type="NCBI Taxonomy" id="412689"/>
    <lineage>
        <taxon>Bacteria</taxon>
        <taxon>Bacillati</taxon>
        <taxon>Actinomycetota</taxon>
        <taxon>Actinomycetes</taxon>
        <taxon>Micrococcales</taxon>
        <taxon>Intrasporangiaceae</taxon>
        <taxon>Humibacillus</taxon>
    </lineage>
</organism>
<keyword evidence="1" id="KW-1133">Transmembrane helix</keyword>
<evidence type="ECO:0000256" key="1">
    <source>
        <dbReference type="SAM" id="Phobius"/>
    </source>
</evidence>
<feature type="transmembrane region" description="Helical" evidence="1">
    <location>
        <begin position="86"/>
        <end position="108"/>
    </location>
</feature>
<name>A0A543HZS4_9MICO</name>
<keyword evidence="1" id="KW-0472">Membrane</keyword>